<dbReference type="GO" id="GO:0004061">
    <property type="term" value="F:arylformamidase activity"/>
    <property type="evidence" value="ECO:0007669"/>
    <property type="project" value="InterPro"/>
</dbReference>
<evidence type="ECO:0000313" key="3">
    <source>
        <dbReference type="Proteomes" id="UP000597507"/>
    </source>
</evidence>
<dbReference type="PANTHER" id="PTHR34861">
    <property type="match status" value="1"/>
</dbReference>
<dbReference type="InterPro" id="IPR037175">
    <property type="entry name" value="KFase_sf"/>
</dbReference>
<evidence type="ECO:0000313" key="2">
    <source>
        <dbReference type="EMBL" id="GGG25853.1"/>
    </source>
</evidence>
<dbReference type="EMBL" id="BMKS01000003">
    <property type="protein sequence ID" value="GGG25853.1"/>
    <property type="molecule type" value="Genomic_DNA"/>
</dbReference>
<dbReference type="Gene3D" id="3.50.30.50">
    <property type="entry name" value="Putative cyclase"/>
    <property type="match status" value="1"/>
</dbReference>
<name>A0A8J2ZA32_9PROT</name>
<protein>
    <submittedName>
        <fullName evidence="2">Polyketide cyclase</fullName>
    </submittedName>
</protein>
<organism evidence="2 3">
    <name type="scientific">Caldovatus sediminis</name>
    <dbReference type="NCBI Taxonomy" id="2041189"/>
    <lineage>
        <taxon>Bacteria</taxon>
        <taxon>Pseudomonadati</taxon>
        <taxon>Pseudomonadota</taxon>
        <taxon>Alphaproteobacteria</taxon>
        <taxon>Acetobacterales</taxon>
        <taxon>Roseomonadaceae</taxon>
        <taxon>Caldovatus</taxon>
    </lineage>
</organism>
<keyword evidence="1" id="KW-0732">Signal</keyword>
<evidence type="ECO:0000256" key="1">
    <source>
        <dbReference type="SAM" id="SignalP"/>
    </source>
</evidence>
<dbReference type="Proteomes" id="UP000597507">
    <property type="component" value="Unassembled WGS sequence"/>
</dbReference>
<dbReference type="Pfam" id="PF04199">
    <property type="entry name" value="Cyclase"/>
    <property type="match status" value="1"/>
</dbReference>
<sequence>MQRVPSRRAFLGAACVACGGAHLGFHATPVQAQQPPAPPAAAGAAAAARRRDWFPSRWGPQDEIGAANLLTPQKVLEAIRLAREGKTYRLGIVVDRNTPAFPPRSVAVTVMMPDQFGGAVVGESENRMSYCDDMVTGWFGVGTQIDGLAHLGIDGVFYNGNKAQDFVRTTGVTRLGIEKIPPFVTRAVLVDLARFRNRPRLDGGELVTADELRAAMQQQNVRVTPGDVVVLHTGWLSLIEQDPRRFGSEEPGIDAAGAEYLASLQPLAVGADTWGVEAVPFKNPKVIWQGHQVLLAQNGIYILENLDTRELVRDGVTEFLFVLGQPLYRGAVQGIINPVAIR</sequence>
<dbReference type="RefSeq" id="WP_188899130.1">
    <property type="nucleotide sequence ID" value="NZ_BMKS01000003.1"/>
</dbReference>
<dbReference type="GO" id="GO:0019441">
    <property type="term" value="P:L-tryptophan catabolic process to kynurenine"/>
    <property type="evidence" value="ECO:0007669"/>
    <property type="project" value="InterPro"/>
</dbReference>
<dbReference type="PROSITE" id="PS51318">
    <property type="entry name" value="TAT"/>
    <property type="match status" value="1"/>
</dbReference>
<feature type="signal peptide" evidence="1">
    <location>
        <begin position="1"/>
        <end position="32"/>
    </location>
</feature>
<comment type="caution">
    <text evidence="2">The sequence shown here is derived from an EMBL/GenBank/DDBJ whole genome shotgun (WGS) entry which is preliminary data.</text>
</comment>
<feature type="chain" id="PRO_5035185490" evidence="1">
    <location>
        <begin position="33"/>
        <end position="342"/>
    </location>
</feature>
<dbReference type="PANTHER" id="PTHR34861:SF10">
    <property type="entry name" value="CYCLASE"/>
    <property type="match status" value="1"/>
</dbReference>
<proteinExistence type="predicted"/>
<dbReference type="InterPro" id="IPR006311">
    <property type="entry name" value="TAT_signal"/>
</dbReference>
<dbReference type="SUPFAM" id="SSF102198">
    <property type="entry name" value="Putative cyclase"/>
    <property type="match status" value="1"/>
</dbReference>
<reference evidence="2 3" key="1">
    <citation type="journal article" date="2014" name="Int. J. Syst. Evol. Microbiol.">
        <title>Complete genome sequence of Corynebacterium casei LMG S-19264T (=DSM 44701T), isolated from a smear-ripened cheese.</title>
        <authorList>
            <consortium name="US DOE Joint Genome Institute (JGI-PGF)"/>
            <person name="Walter F."/>
            <person name="Albersmeier A."/>
            <person name="Kalinowski J."/>
            <person name="Ruckert C."/>
        </authorList>
    </citation>
    <scope>NUCLEOTIDE SEQUENCE [LARGE SCALE GENOMIC DNA]</scope>
    <source>
        <strain evidence="2 3">CGMCC 1.16330</strain>
    </source>
</reference>
<dbReference type="InterPro" id="IPR007325">
    <property type="entry name" value="KFase/CYL"/>
</dbReference>
<accession>A0A8J2ZA32</accession>
<keyword evidence="3" id="KW-1185">Reference proteome</keyword>
<dbReference type="AlphaFoldDB" id="A0A8J2ZA32"/>
<gene>
    <name evidence="2" type="ORF">GCM10010964_12250</name>
</gene>